<dbReference type="Pfam" id="PF00025">
    <property type="entry name" value="Arf"/>
    <property type="match status" value="2"/>
</dbReference>
<dbReference type="GO" id="GO:0046872">
    <property type="term" value="F:metal ion binding"/>
    <property type="evidence" value="ECO:0007669"/>
    <property type="project" value="UniProtKB-KW"/>
</dbReference>
<feature type="binding site" evidence="4">
    <location>
        <position position="42"/>
    </location>
    <ligand>
        <name>Mg(2+)</name>
        <dbReference type="ChEBI" id="CHEBI:18420"/>
    </ligand>
</feature>
<keyword evidence="4" id="KW-0460">Magnesium</keyword>
<dbReference type="EMBL" id="CAJPIZ010000014">
    <property type="protein sequence ID" value="CAG2100023.1"/>
    <property type="molecule type" value="Genomic_DNA"/>
</dbReference>
<dbReference type="InterPro" id="IPR006689">
    <property type="entry name" value="Small_GTPase_ARF/SAR"/>
</dbReference>
<keyword evidence="2 3" id="KW-0342">GTP-binding</keyword>
<dbReference type="GO" id="GO:0034067">
    <property type="term" value="P:protein localization to Golgi apparatus"/>
    <property type="evidence" value="ECO:0007669"/>
    <property type="project" value="TreeGrafter"/>
</dbReference>
<feature type="binding site" evidence="3">
    <location>
        <begin position="10"/>
        <end position="17"/>
    </location>
    <ligand>
        <name>GTP</name>
        <dbReference type="ChEBI" id="CHEBI:37565"/>
    </ligand>
</feature>
<dbReference type="GO" id="GO:0005525">
    <property type="term" value="F:GTP binding"/>
    <property type="evidence" value="ECO:0007669"/>
    <property type="project" value="UniProtKB-KW"/>
</dbReference>
<protein>
    <recommendedName>
        <fullName evidence="7">ADP-ribosylation factor-related protein 1</fullName>
    </recommendedName>
</protein>
<dbReference type="GO" id="GO:0003924">
    <property type="term" value="F:GTPase activity"/>
    <property type="evidence" value="ECO:0007669"/>
    <property type="project" value="InterPro"/>
</dbReference>
<evidence type="ECO:0000256" key="3">
    <source>
        <dbReference type="PIRSR" id="PIRSR606689-1"/>
    </source>
</evidence>
<accession>A0A7R9KCB4</accession>
<dbReference type="Proteomes" id="UP000759131">
    <property type="component" value="Unassembled WGS sequence"/>
</dbReference>
<evidence type="ECO:0000256" key="4">
    <source>
        <dbReference type="PIRSR" id="PIRSR606689-2"/>
    </source>
</evidence>
<gene>
    <name evidence="5" type="ORF">OSB1V03_LOCUS94</name>
</gene>
<dbReference type="InterPro" id="IPR027417">
    <property type="entry name" value="P-loop_NTPase"/>
</dbReference>
<dbReference type="GO" id="GO:0043001">
    <property type="term" value="P:Golgi to plasma membrane protein transport"/>
    <property type="evidence" value="ECO:0007669"/>
    <property type="project" value="TreeGrafter"/>
</dbReference>
<feature type="binding site" evidence="4">
    <location>
        <position position="17"/>
    </location>
    <ligand>
        <name>Mg(2+)</name>
        <dbReference type="ChEBI" id="CHEBI:18420"/>
    </ligand>
</feature>
<keyword evidence="4" id="KW-0479">Metal-binding</keyword>
<evidence type="ECO:0000256" key="1">
    <source>
        <dbReference type="ARBA" id="ARBA00022741"/>
    </source>
</evidence>
<keyword evidence="1 3" id="KW-0547">Nucleotide-binding</keyword>
<dbReference type="AlphaFoldDB" id="A0A7R9KCB4"/>
<dbReference type="PANTHER" id="PTHR45909">
    <property type="entry name" value="ADP-RIBOSYLATION FACTOR-RELATED PROTEIN 1"/>
    <property type="match status" value="1"/>
</dbReference>
<sequence length="204" mass="22642">MYEYFVLILGLDNAGKTTFLEQSKTQLNHQYRGVALTKITATVGLNIGRIHTNGIVLNFWDLGGQTELQTLWDKVCVHTLSPKLVPYLMNFLFPRTASISPNPMQSCMSSTLQIAKDSTTRSKPLTLNGVPLLLVANKQDIPESLSLSRIKEVFLSDRQLIGQRDCHSVAVSALKGDGVNECIEWTVGAIKRNITNRPPNTTEE</sequence>
<evidence type="ECO:0008006" key="7">
    <source>
        <dbReference type="Google" id="ProtNLM"/>
    </source>
</evidence>
<dbReference type="SMART" id="SM00177">
    <property type="entry name" value="ARF"/>
    <property type="match status" value="1"/>
</dbReference>
<feature type="binding site" evidence="3">
    <location>
        <position position="64"/>
    </location>
    <ligand>
        <name>GTP</name>
        <dbReference type="ChEBI" id="CHEBI:37565"/>
    </ligand>
</feature>
<keyword evidence="6" id="KW-1185">Reference proteome</keyword>
<evidence type="ECO:0000313" key="6">
    <source>
        <dbReference type="Proteomes" id="UP000759131"/>
    </source>
</evidence>
<dbReference type="EMBL" id="OC854589">
    <property type="protein sequence ID" value="CAD7619593.1"/>
    <property type="molecule type" value="Genomic_DNA"/>
</dbReference>
<dbReference type="PANTHER" id="PTHR45909:SF1">
    <property type="entry name" value="ADP-RIBOSYLATION FACTOR-RELATED PROTEIN 1"/>
    <property type="match status" value="1"/>
</dbReference>
<evidence type="ECO:0000256" key="2">
    <source>
        <dbReference type="ARBA" id="ARBA00023134"/>
    </source>
</evidence>
<reference evidence="5" key="1">
    <citation type="submission" date="2020-11" db="EMBL/GenBank/DDBJ databases">
        <authorList>
            <person name="Tran Van P."/>
        </authorList>
    </citation>
    <scope>NUCLEOTIDE SEQUENCE</scope>
</reference>
<dbReference type="GO" id="GO:0005794">
    <property type="term" value="C:Golgi apparatus"/>
    <property type="evidence" value="ECO:0007669"/>
    <property type="project" value="TreeGrafter"/>
</dbReference>
<dbReference type="SUPFAM" id="SSF52540">
    <property type="entry name" value="P-loop containing nucleoside triphosphate hydrolases"/>
    <property type="match status" value="1"/>
</dbReference>
<proteinExistence type="predicted"/>
<dbReference type="GO" id="GO:0006886">
    <property type="term" value="P:intracellular protein transport"/>
    <property type="evidence" value="ECO:0007669"/>
    <property type="project" value="TreeGrafter"/>
</dbReference>
<dbReference type="InterPro" id="IPR024156">
    <property type="entry name" value="Small_GTPase_ARF"/>
</dbReference>
<dbReference type="OrthoDB" id="414781at2759"/>
<organism evidence="5">
    <name type="scientific">Medioppia subpectinata</name>
    <dbReference type="NCBI Taxonomy" id="1979941"/>
    <lineage>
        <taxon>Eukaryota</taxon>
        <taxon>Metazoa</taxon>
        <taxon>Ecdysozoa</taxon>
        <taxon>Arthropoda</taxon>
        <taxon>Chelicerata</taxon>
        <taxon>Arachnida</taxon>
        <taxon>Acari</taxon>
        <taxon>Acariformes</taxon>
        <taxon>Sarcoptiformes</taxon>
        <taxon>Oribatida</taxon>
        <taxon>Brachypylina</taxon>
        <taxon>Oppioidea</taxon>
        <taxon>Oppiidae</taxon>
        <taxon>Medioppia</taxon>
    </lineage>
</organism>
<dbReference type="PRINTS" id="PR00449">
    <property type="entry name" value="RASTRNSFRMNG"/>
</dbReference>
<name>A0A7R9KCB4_9ACAR</name>
<evidence type="ECO:0000313" key="5">
    <source>
        <dbReference type="EMBL" id="CAD7619593.1"/>
    </source>
</evidence>
<feature type="binding site" evidence="3">
    <location>
        <begin position="137"/>
        <end position="140"/>
    </location>
    <ligand>
        <name>GTP</name>
        <dbReference type="ChEBI" id="CHEBI:37565"/>
    </ligand>
</feature>
<dbReference type="Gene3D" id="3.40.50.300">
    <property type="entry name" value="P-loop containing nucleotide triphosphate hydrolases"/>
    <property type="match status" value="1"/>
</dbReference>
<dbReference type="PROSITE" id="PS51417">
    <property type="entry name" value="ARF"/>
    <property type="match status" value="1"/>
</dbReference>